<protein>
    <recommendedName>
        <fullName evidence="5">YbaB/EbfC family DNA-binding protein</fullName>
    </recommendedName>
</protein>
<dbReference type="InterPro" id="IPR036894">
    <property type="entry name" value="YbaB-like_sf"/>
</dbReference>
<dbReference type="EMBL" id="CP023445">
    <property type="protein sequence ID" value="ATE57162.1"/>
    <property type="molecule type" value="Genomic_DNA"/>
</dbReference>
<keyword evidence="1" id="KW-0175">Coiled coil</keyword>
<feature type="compositionally biased region" description="Pro residues" evidence="2">
    <location>
        <begin position="179"/>
        <end position="191"/>
    </location>
</feature>
<dbReference type="KEGG" id="apre:CNX65_30915"/>
<dbReference type="SUPFAM" id="SSF82607">
    <property type="entry name" value="YbaB-like"/>
    <property type="match status" value="1"/>
</dbReference>
<evidence type="ECO:0000313" key="3">
    <source>
        <dbReference type="EMBL" id="ATE57162.1"/>
    </source>
</evidence>
<organism evidence="3 4">
    <name type="scientific">Actinosynnema pretiosum</name>
    <dbReference type="NCBI Taxonomy" id="42197"/>
    <lineage>
        <taxon>Bacteria</taxon>
        <taxon>Bacillati</taxon>
        <taxon>Actinomycetota</taxon>
        <taxon>Actinomycetes</taxon>
        <taxon>Pseudonocardiales</taxon>
        <taxon>Pseudonocardiaceae</taxon>
        <taxon>Actinosynnema</taxon>
    </lineage>
</organism>
<evidence type="ECO:0000256" key="2">
    <source>
        <dbReference type="SAM" id="MobiDB-lite"/>
    </source>
</evidence>
<feature type="region of interest" description="Disordered" evidence="2">
    <location>
        <begin position="17"/>
        <end position="37"/>
    </location>
</feature>
<name>A0A290ZDW0_9PSEU</name>
<evidence type="ECO:0008006" key="5">
    <source>
        <dbReference type="Google" id="ProtNLM"/>
    </source>
</evidence>
<feature type="region of interest" description="Disordered" evidence="2">
    <location>
        <begin position="154"/>
        <end position="210"/>
    </location>
</feature>
<feature type="coiled-coil region" evidence="1">
    <location>
        <begin position="44"/>
        <end position="71"/>
    </location>
</feature>
<dbReference type="Gene3D" id="3.30.1310.10">
    <property type="entry name" value="Nucleoid-associated protein YbaB-like domain"/>
    <property type="match status" value="1"/>
</dbReference>
<evidence type="ECO:0000313" key="4">
    <source>
        <dbReference type="Proteomes" id="UP000218505"/>
    </source>
</evidence>
<proteinExistence type="predicted"/>
<dbReference type="Pfam" id="PF02575">
    <property type="entry name" value="YbaB_DNA_bd"/>
    <property type="match status" value="1"/>
</dbReference>
<dbReference type="GO" id="GO:0003677">
    <property type="term" value="F:DNA binding"/>
    <property type="evidence" value="ECO:0007669"/>
    <property type="project" value="InterPro"/>
</dbReference>
<evidence type="ECO:0000256" key="1">
    <source>
        <dbReference type="SAM" id="Coils"/>
    </source>
</evidence>
<gene>
    <name evidence="3" type="ORF">CNX65_30915</name>
</gene>
<keyword evidence="4" id="KW-1185">Reference proteome</keyword>
<dbReference type="AlphaFoldDB" id="A0A290ZDW0"/>
<feature type="compositionally biased region" description="Basic and acidic residues" evidence="2">
    <location>
        <begin position="154"/>
        <end position="169"/>
    </location>
</feature>
<dbReference type="Proteomes" id="UP000218505">
    <property type="component" value="Chromosome"/>
</dbReference>
<sequence length="210" mass="22268">MLRRAEVFCRISATRSWGKRHNPAPGASVRAGQGRGTVEPERVIADLEARARDLAARSAQAQEQIRQASATVRAKDGAVTVTVAPNGAVQAIEFSPKAGELSHVQLGQVVMGVLRQAQAQAARQVAAVLEPDFGGTQAMEFLTGFIPVEEVEEPAARAREEGSVLRDESWGAGPARPGYSPPPAPPAPPARRPVDRGEPDEDDGFGPVLR</sequence>
<dbReference type="InterPro" id="IPR004401">
    <property type="entry name" value="YbaB/EbfC"/>
</dbReference>
<reference evidence="3" key="1">
    <citation type="submission" date="2017-09" db="EMBL/GenBank/DDBJ databases">
        <title>Complete Genome Sequence of ansamitocin-producing Bacterium Actinosynnema pretiosum X47.</title>
        <authorList>
            <person name="Cao G."/>
            <person name="Zong G."/>
            <person name="Zhong C."/>
            <person name="Fu J."/>
        </authorList>
    </citation>
    <scope>NUCLEOTIDE SEQUENCE [LARGE SCALE GENOMIC DNA]</scope>
    <source>
        <strain evidence="3">X47</strain>
    </source>
</reference>
<accession>A0A290ZDW0</accession>